<dbReference type="NCBIfam" id="TIGR02543">
    <property type="entry name" value="List_Bact_rpt"/>
    <property type="match status" value="3"/>
</dbReference>
<dbReference type="EMBL" id="FUXC01000019">
    <property type="protein sequence ID" value="SKA08093.1"/>
    <property type="molecule type" value="Genomic_DNA"/>
</dbReference>
<protein>
    <submittedName>
        <fullName evidence="3">Listeria/Bacterioides repeat-containing protein</fullName>
    </submittedName>
</protein>
<dbReference type="InterPro" id="IPR042229">
    <property type="entry name" value="Listeria/Bacterioides_rpt_sf"/>
</dbReference>
<feature type="signal peptide" evidence="2">
    <location>
        <begin position="1"/>
        <end position="21"/>
    </location>
</feature>
<evidence type="ECO:0000256" key="2">
    <source>
        <dbReference type="SAM" id="SignalP"/>
    </source>
</evidence>
<dbReference type="GeneID" id="303368353"/>
<feature type="chain" id="PRO_5012956202" evidence="2">
    <location>
        <begin position="22"/>
        <end position="515"/>
    </location>
</feature>
<keyword evidence="4" id="KW-1185">Reference proteome</keyword>
<dbReference type="PROSITE" id="PS51257">
    <property type="entry name" value="PROKAR_LIPOPROTEIN"/>
    <property type="match status" value="1"/>
</dbReference>
<accession>A0A1T4QWG6</accession>
<sequence>MVRIKAILKKAIFIVAGSIILASCQNNLETQEAYLTFSEVASRAATQVNPNYTIYDFEQFTLTGSNSNYDNLKLGTWDNYDSLLQASVSIPELGYWDFTLKATKKGTVFSSIDSKNIDDGANSVFFELSPEEYGKEGNGSVRIGFKLQNIPYVTNGNSIQIDYDVAFKVVNMLGNFEFEAEKPATLIYGKPNTFSQLVDVFALWEAESIPAGDYFVYFYVNKGDIKHIVKKVLSVTVSPDVLTTNEDKYNSETSDEYFTITETAISDNMGVTECSITYNLNGGSFDSMQIIPDSYNILSSTDTVLPTPTKAGYNFGGWYTSPFYYYTEVTSIPAGSSQDYSLYAKWEIITYNITYELNGGTISESYATTYTVKDSITLPTPTKDGYDFIGWDENATIFAEIPTGSTGNRQFTAAWAEQVYSITYNWNEGTMPESYVTKFSGEVEVILPTPTKAGYNFGGWYASETFESYKKVETIPVGFKQDLTLYAKWSPIIPWAVSSTGTYYFAQNGDTWISN</sequence>
<keyword evidence="2" id="KW-0732">Signal</keyword>
<evidence type="ECO:0000313" key="3">
    <source>
        <dbReference type="EMBL" id="SKA08093.1"/>
    </source>
</evidence>
<organism evidence="3 4">
    <name type="scientific">Treponema berlinense</name>
    <dbReference type="NCBI Taxonomy" id="225004"/>
    <lineage>
        <taxon>Bacteria</taxon>
        <taxon>Pseudomonadati</taxon>
        <taxon>Spirochaetota</taxon>
        <taxon>Spirochaetia</taxon>
        <taxon>Spirochaetales</taxon>
        <taxon>Treponemataceae</taxon>
        <taxon>Treponema</taxon>
    </lineage>
</organism>
<name>A0A1T4QWG6_9SPIR</name>
<proteinExistence type="predicted"/>
<dbReference type="STRING" id="225004.SAMN02745152_02145"/>
<dbReference type="Proteomes" id="UP000190395">
    <property type="component" value="Unassembled WGS sequence"/>
</dbReference>
<reference evidence="3 4" key="1">
    <citation type="submission" date="2017-02" db="EMBL/GenBank/DDBJ databases">
        <authorList>
            <person name="Peterson S.W."/>
        </authorList>
    </citation>
    <scope>NUCLEOTIDE SEQUENCE [LARGE SCALE GENOMIC DNA]</scope>
    <source>
        <strain evidence="3 4">ATCC BAA-909</strain>
    </source>
</reference>
<dbReference type="Pfam" id="PF09479">
    <property type="entry name" value="Flg_new"/>
    <property type="match status" value="3"/>
</dbReference>
<dbReference type="InterPro" id="IPR013378">
    <property type="entry name" value="InlB-like_B-rpt"/>
</dbReference>
<dbReference type="RefSeq" id="WP_078931870.1">
    <property type="nucleotide sequence ID" value="NZ_FUXC01000019.1"/>
</dbReference>
<dbReference type="GO" id="GO:0030313">
    <property type="term" value="C:cell envelope"/>
    <property type="evidence" value="ECO:0007669"/>
    <property type="project" value="UniProtKB-SubCell"/>
</dbReference>
<dbReference type="OrthoDB" id="363209at2"/>
<dbReference type="Gene3D" id="2.60.40.4270">
    <property type="entry name" value="Listeria-Bacteroides repeat domain"/>
    <property type="match status" value="3"/>
</dbReference>
<gene>
    <name evidence="3" type="ORF">SAMN02745152_02145</name>
</gene>
<evidence type="ECO:0000256" key="1">
    <source>
        <dbReference type="ARBA" id="ARBA00004196"/>
    </source>
</evidence>
<dbReference type="AlphaFoldDB" id="A0A1T4QWG6"/>
<comment type="subcellular location">
    <subcellularLocation>
        <location evidence="1">Cell envelope</location>
    </subcellularLocation>
</comment>
<evidence type="ECO:0000313" key="4">
    <source>
        <dbReference type="Proteomes" id="UP000190395"/>
    </source>
</evidence>